<dbReference type="Pfam" id="PF04218">
    <property type="entry name" value="CENP-B_N"/>
    <property type="match status" value="1"/>
</dbReference>
<dbReference type="PROSITE" id="PS50960">
    <property type="entry name" value="HTH_PSQ"/>
    <property type="match status" value="1"/>
</dbReference>
<dbReference type="InterPro" id="IPR006600">
    <property type="entry name" value="HTH_CenpB_DNA-bd_dom"/>
</dbReference>
<dbReference type="PANTHER" id="PTHR19303">
    <property type="entry name" value="TRANSPOSON"/>
    <property type="match status" value="1"/>
</dbReference>
<evidence type="ECO:0000256" key="1">
    <source>
        <dbReference type="ARBA" id="ARBA00004123"/>
    </source>
</evidence>
<dbReference type="PROSITE" id="PS51253">
    <property type="entry name" value="HTH_CENPB"/>
    <property type="match status" value="1"/>
</dbReference>
<name>A0AAJ6VZ47_9ACAR</name>
<dbReference type="InterPro" id="IPR050863">
    <property type="entry name" value="CenT-Element_Derived"/>
</dbReference>
<dbReference type="InterPro" id="IPR009057">
    <property type="entry name" value="Homeodomain-like_sf"/>
</dbReference>
<dbReference type="Proteomes" id="UP000694867">
    <property type="component" value="Unplaced"/>
</dbReference>
<dbReference type="SUPFAM" id="SSF46689">
    <property type="entry name" value="Homeodomain-like"/>
    <property type="match status" value="2"/>
</dbReference>
<feature type="DNA-binding region" description="H-T-H motif" evidence="4">
    <location>
        <begin position="26"/>
        <end position="46"/>
    </location>
</feature>
<comment type="subcellular location">
    <subcellularLocation>
        <location evidence="1 4">Nucleus</location>
    </subcellularLocation>
</comment>
<dbReference type="SMART" id="SM00674">
    <property type="entry name" value="CENPB"/>
    <property type="match status" value="1"/>
</dbReference>
<keyword evidence="2 4" id="KW-0238">DNA-binding</keyword>
<evidence type="ECO:0000313" key="7">
    <source>
        <dbReference type="Proteomes" id="UP000694867"/>
    </source>
</evidence>
<dbReference type="Gene3D" id="1.10.10.60">
    <property type="entry name" value="Homeodomain-like"/>
    <property type="match status" value="2"/>
</dbReference>
<dbReference type="Pfam" id="PF03221">
    <property type="entry name" value="HTH_Tnp_Tc5"/>
    <property type="match status" value="1"/>
</dbReference>
<accession>A0AAJ6VZ47</accession>
<dbReference type="GO" id="GO:0003677">
    <property type="term" value="F:DNA binding"/>
    <property type="evidence" value="ECO:0007669"/>
    <property type="project" value="UniProtKB-UniRule"/>
</dbReference>
<feature type="domain" description="HTH CENPB-type" evidence="6">
    <location>
        <begin position="62"/>
        <end position="133"/>
    </location>
</feature>
<dbReference type="AlphaFoldDB" id="A0AAJ6VZ47"/>
<evidence type="ECO:0000256" key="2">
    <source>
        <dbReference type="ARBA" id="ARBA00023125"/>
    </source>
</evidence>
<organism evidence="7 8">
    <name type="scientific">Galendromus occidentalis</name>
    <name type="common">western predatory mite</name>
    <dbReference type="NCBI Taxonomy" id="34638"/>
    <lineage>
        <taxon>Eukaryota</taxon>
        <taxon>Metazoa</taxon>
        <taxon>Ecdysozoa</taxon>
        <taxon>Arthropoda</taxon>
        <taxon>Chelicerata</taxon>
        <taxon>Arachnida</taxon>
        <taxon>Acari</taxon>
        <taxon>Parasitiformes</taxon>
        <taxon>Mesostigmata</taxon>
        <taxon>Gamasina</taxon>
        <taxon>Phytoseioidea</taxon>
        <taxon>Phytoseiidae</taxon>
        <taxon>Typhlodrominae</taxon>
        <taxon>Galendromus</taxon>
    </lineage>
</organism>
<evidence type="ECO:0000259" key="5">
    <source>
        <dbReference type="PROSITE" id="PS50960"/>
    </source>
</evidence>
<dbReference type="PANTHER" id="PTHR19303:SF73">
    <property type="entry name" value="PROTEIN PDC2"/>
    <property type="match status" value="1"/>
</dbReference>
<dbReference type="GeneID" id="100899145"/>
<evidence type="ECO:0000256" key="4">
    <source>
        <dbReference type="PROSITE-ProRule" id="PRU00320"/>
    </source>
</evidence>
<evidence type="ECO:0000256" key="3">
    <source>
        <dbReference type="ARBA" id="ARBA00023242"/>
    </source>
</evidence>
<reference evidence="8" key="1">
    <citation type="submission" date="2025-08" db="UniProtKB">
        <authorList>
            <consortium name="RefSeq"/>
        </authorList>
    </citation>
    <scope>IDENTIFICATION</scope>
</reference>
<feature type="domain" description="HTH psq-type" evidence="5">
    <location>
        <begin position="1"/>
        <end position="50"/>
    </location>
</feature>
<dbReference type="GO" id="GO:0005634">
    <property type="term" value="C:nucleus"/>
    <property type="evidence" value="ECO:0007669"/>
    <property type="project" value="UniProtKB-SubCell"/>
</dbReference>
<sequence length="232" mass="26672">MGKQRNELALDEKVEVIKQVNRGESQREIASEFGVSKSQVQRIAKDQKAFLEEWESFSSEKGRRRRQKARNQDFDDEVMRWFRSVTEKRIPVTGVMIQEKAKSLARETGVAEFSASNGWLDSFRKRRNIVFKSLCGESGDVDQTVVSDWLKRLPDLIKEYEVKDIFNMDETGLFFRSLPNKSLVEKGKQCRGGKMAKERLSIALCCSAVGEKIQPLVIWKALRTDAGRCHSF</sequence>
<dbReference type="RefSeq" id="XP_003745214.1">
    <property type="nucleotide sequence ID" value="XM_003745166.1"/>
</dbReference>
<keyword evidence="3 4" id="KW-0539">Nucleus</keyword>
<evidence type="ECO:0000259" key="6">
    <source>
        <dbReference type="PROSITE" id="PS51253"/>
    </source>
</evidence>
<dbReference type="InterPro" id="IPR007889">
    <property type="entry name" value="HTH_Psq"/>
</dbReference>
<proteinExistence type="predicted"/>
<gene>
    <name evidence="8" type="primary">LOC100899145</name>
</gene>
<keyword evidence="7" id="KW-1185">Reference proteome</keyword>
<evidence type="ECO:0000313" key="8">
    <source>
        <dbReference type="RefSeq" id="XP_003745214.1"/>
    </source>
</evidence>
<dbReference type="KEGG" id="goe:100899145"/>
<protein>
    <submittedName>
        <fullName evidence="8">Tigger transposable element-derived protein 6-like</fullName>
    </submittedName>
</protein>